<dbReference type="PANTHER" id="PTHR34853">
    <property type="match status" value="1"/>
</dbReference>
<dbReference type="Pfam" id="PF03583">
    <property type="entry name" value="LIP"/>
    <property type="match status" value="1"/>
</dbReference>
<proteinExistence type="predicted"/>
<dbReference type="GO" id="GO:0016042">
    <property type="term" value="P:lipid catabolic process"/>
    <property type="evidence" value="ECO:0007669"/>
    <property type="project" value="InterPro"/>
</dbReference>
<feature type="chain" id="PRO_5008102015" evidence="1">
    <location>
        <begin position="23"/>
        <end position="486"/>
    </location>
</feature>
<dbReference type="STRING" id="1380566.A0A179FUE6"/>
<dbReference type="RefSeq" id="XP_018145591.1">
    <property type="nucleotide sequence ID" value="XM_018284198.1"/>
</dbReference>
<dbReference type="AlphaFoldDB" id="A0A179FUE6"/>
<organism evidence="2 3">
    <name type="scientific">Pochonia chlamydosporia 170</name>
    <dbReference type="NCBI Taxonomy" id="1380566"/>
    <lineage>
        <taxon>Eukaryota</taxon>
        <taxon>Fungi</taxon>
        <taxon>Dikarya</taxon>
        <taxon>Ascomycota</taxon>
        <taxon>Pezizomycotina</taxon>
        <taxon>Sordariomycetes</taxon>
        <taxon>Hypocreomycetidae</taxon>
        <taxon>Hypocreales</taxon>
        <taxon>Clavicipitaceae</taxon>
        <taxon>Pochonia</taxon>
    </lineage>
</organism>
<dbReference type="OrthoDB" id="5382058at2759"/>
<feature type="signal peptide" evidence="1">
    <location>
        <begin position="1"/>
        <end position="22"/>
    </location>
</feature>
<evidence type="ECO:0000313" key="3">
    <source>
        <dbReference type="Proteomes" id="UP000078397"/>
    </source>
</evidence>
<dbReference type="GeneID" id="28848192"/>
<comment type="caution">
    <text evidence="2">The sequence shown here is derived from an EMBL/GenBank/DDBJ whole genome shotgun (WGS) entry which is preliminary data.</text>
</comment>
<dbReference type="GO" id="GO:0004806">
    <property type="term" value="F:triacylglycerol lipase activity"/>
    <property type="evidence" value="ECO:0007669"/>
    <property type="project" value="InterPro"/>
</dbReference>
<accession>A0A179FUE6</accession>
<evidence type="ECO:0000256" key="1">
    <source>
        <dbReference type="SAM" id="SignalP"/>
    </source>
</evidence>
<evidence type="ECO:0000313" key="2">
    <source>
        <dbReference type="EMBL" id="OAQ68741.1"/>
    </source>
</evidence>
<reference evidence="2 3" key="1">
    <citation type="journal article" date="2016" name="PLoS Pathog.">
        <title>Biosynthesis of antibiotic leucinostatins in bio-control fungus Purpureocillium lilacinum and their inhibition on phytophthora revealed by genome mining.</title>
        <authorList>
            <person name="Wang G."/>
            <person name="Liu Z."/>
            <person name="Lin R."/>
            <person name="Li E."/>
            <person name="Mao Z."/>
            <person name="Ling J."/>
            <person name="Yang Y."/>
            <person name="Yin W.B."/>
            <person name="Xie B."/>
        </authorList>
    </citation>
    <scope>NUCLEOTIDE SEQUENCE [LARGE SCALE GENOMIC DNA]</scope>
    <source>
        <strain evidence="2">170</strain>
    </source>
</reference>
<name>A0A179FUE6_METCM</name>
<dbReference type="SUPFAM" id="SSF53474">
    <property type="entry name" value="alpha/beta-Hydrolases"/>
    <property type="match status" value="1"/>
</dbReference>
<dbReference type="PANTHER" id="PTHR34853:SF1">
    <property type="entry name" value="LIPASE 5"/>
    <property type="match status" value="1"/>
</dbReference>
<dbReference type="Proteomes" id="UP000078397">
    <property type="component" value="Unassembled WGS sequence"/>
</dbReference>
<sequence length="486" mass="52559">MHTHMTSAIVLALSVLATTTNGQTLKPQTNTFNSNFTLSSKQIAPLNLSSVVANNINIATQFERTNWATGSVFDDPFYTKLPTNATSAPAGSLLKVEAFTNTSSYTIAPTLALSRIIYQSKTLNGSLVPVSAYILWPYLPRGGHKVAPLVSWGHGTSGIYPECAPSHVRNLWYQFSTPYSLALAGYAVVGTDYAGLGVPFYPDGKNITHQYGASPAAGNDLLYAAQAAHAAFPNQLSRDFVVMGHSQGGGAAWAAAQQQVSAKVPGYLGSIAAAPVTDAFELFTTNKIGLFQEARGISLVYPELSISRILTDTGVKLMNLISDIQGCNSVFATAIVGLVGTDFQNPKVDLVKTEFADSPYSELWANLTTAGGKDFQGPMLVLQGMADNILPEHLTTKYVNKTCERYPHNELQYVKVNGVSHVPVMFAAQQIWLEWLDRRFSKQGPANNKGKCSQQEIGSTAPRPLSEYQGDLNYFLEYSLDSYQVA</sequence>
<dbReference type="Gene3D" id="3.40.50.1820">
    <property type="entry name" value="alpha/beta hydrolase"/>
    <property type="match status" value="2"/>
</dbReference>
<dbReference type="InterPro" id="IPR005152">
    <property type="entry name" value="Lipase_secreted"/>
</dbReference>
<keyword evidence="3" id="KW-1185">Reference proteome</keyword>
<dbReference type="InterPro" id="IPR029058">
    <property type="entry name" value="AB_hydrolase_fold"/>
</dbReference>
<dbReference type="EMBL" id="LSBJ02000003">
    <property type="protein sequence ID" value="OAQ68741.1"/>
    <property type="molecule type" value="Genomic_DNA"/>
</dbReference>
<dbReference type="KEGG" id="pchm:VFPPC_04935"/>
<protein>
    <submittedName>
        <fullName evidence="2">Secretory lipase</fullName>
    </submittedName>
</protein>
<keyword evidence="1" id="KW-0732">Signal</keyword>
<gene>
    <name evidence="2" type="ORF">VFPPC_04935</name>
</gene>